<organism evidence="2 3">
    <name type="scientific">Phytophthora nicotianae</name>
    <name type="common">Potato buckeye rot agent</name>
    <name type="synonym">Phytophthora parasitica</name>
    <dbReference type="NCBI Taxonomy" id="4792"/>
    <lineage>
        <taxon>Eukaryota</taxon>
        <taxon>Sar</taxon>
        <taxon>Stramenopiles</taxon>
        <taxon>Oomycota</taxon>
        <taxon>Peronosporomycetes</taxon>
        <taxon>Peronosporales</taxon>
        <taxon>Peronosporaceae</taxon>
        <taxon>Phytophthora</taxon>
    </lineage>
</organism>
<sequence length="145" mass="15884">MIVFAAIKASVQGSGFRRATSSRLQEAASTIDRYLLERSNIQVGPIARSYWDITHARQPGGTEPSQSTSATFRQMQHLDSKLSEPQSTGAEPEFRVVTARINGSSNLQLSANVQEIRALVGVPQHNMLLEGLLSSFQLQMNPAMI</sequence>
<comment type="caution">
    <text evidence="2">The sequence shown here is derived from an EMBL/GenBank/DDBJ whole genome shotgun (WGS) entry which is preliminary data.</text>
</comment>
<name>A0A0W8BXM6_PHYNI</name>
<gene>
    <name evidence="2" type="ORF">AM587_10005515</name>
</gene>
<dbReference type="Proteomes" id="UP000052943">
    <property type="component" value="Unassembled WGS sequence"/>
</dbReference>
<feature type="compositionally biased region" description="Polar residues" evidence="1">
    <location>
        <begin position="63"/>
        <end position="74"/>
    </location>
</feature>
<evidence type="ECO:0000313" key="3">
    <source>
        <dbReference type="Proteomes" id="UP000052943"/>
    </source>
</evidence>
<reference evidence="2 3" key="1">
    <citation type="submission" date="2015-11" db="EMBL/GenBank/DDBJ databases">
        <title>Genomes and virulence difference between two physiological races of Phytophthora nicotianae.</title>
        <authorList>
            <person name="Liu H."/>
            <person name="Ma X."/>
            <person name="Yu H."/>
            <person name="Fang D."/>
            <person name="Li Y."/>
            <person name="Wang X."/>
            <person name="Wang W."/>
            <person name="Dong Y."/>
            <person name="Xiao B."/>
        </authorList>
    </citation>
    <scope>NUCLEOTIDE SEQUENCE [LARGE SCALE GENOMIC DNA]</scope>
    <source>
        <strain evidence="3">race 0</strain>
    </source>
</reference>
<dbReference type="EMBL" id="LNFO01005748">
    <property type="protein sequence ID" value="KUF76603.1"/>
    <property type="molecule type" value="Genomic_DNA"/>
</dbReference>
<dbReference type="OrthoDB" id="121233at2759"/>
<dbReference type="AlphaFoldDB" id="A0A0W8BXM6"/>
<accession>A0A0W8BXM6</accession>
<protein>
    <submittedName>
        <fullName evidence="2">Uncharacterized protein</fullName>
    </submittedName>
</protein>
<evidence type="ECO:0000313" key="2">
    <source>
        <dbReference type="EMBL" id="KUF76603.1"/>
    </source>
</evidence>
<feature type="region of interest" description="Disordered" evidence="1">
    <location>
        <begin position="57"/>
        <end position="90"/>
    </location>
</feature>
<proteinExistence type="predicted"/>
<evidence type="ECO:0000256" key="1">
    <source>
        <dbReference type="SAM" id="MobiDB-lite"/>
    </source>
</evidence>